<dbReference type="EMBL" id="LFZN01000091">
    <property type="protein sequence ID" value="KXS99469.1"/>
    <property type="molecule type" value="Genomic_DNA"/>
</dbReference>
<sequence length="600" mass="67344">MIKFKSMANPILFELGKKDQTIIRCTEPRPKVYLLTFTNAPDNRLVTDFCKTLHLALDILQFRYAPGVVVTTSSIPKFYSNGMDMEHAAFSGGYMPDRLYALWKRFLTYPMPTVAVINGHAFAGGFMLAMMHDYRIMNPHKGFLCLNEIELGAPLRPPMTAVFRMKLNGAVLRKMVLEAYRFKALEALEAGIVDSLGGVEEALTLVDEFQLVKKAQPGATGKSVYGDLKREMWRETVELLDRENWGDEHVREEKIRERVRREDEGSLRSVVEWEKENAAALTTQVAITLSYCKAGKNYEKPGSIIPGLRVLIQTSTTSSLAALPSMIFGRFAVIALLLTLQSQIHRQWKILLYAIGAVQALVLTTHMFVMLNQCSPVRKLWDVTVPGRCDLMLFNQKFGYVSGSVGAASDFSLAIYPAIFIIRPLTKLPPLLRIGVCCILGGGVVAGVAGIMKMISLAEVLDLYGHYAKYVIWVLTETWFIIIFGTIPAVKPVFKAFGKGINHMCGRPTNRSWSLPRLETIEIPSDPVTLPTLEPCLLASTSKSQTFISEDKASKSRTVISENTVFWTEKPRQPQFKPWSMDFDLETNREAYRSRYGPVV</sequence>
<evidence type="ECO:0000256" key="2">
    <source>
        <dbReference type="SAM" id="Phobius"/>
    </source>
</evidence>
<dbReference type="OrthoDB" id="1696280at2759"/>
<dbReference type="Pfam" id="PF20684">
    <property type="entry name" value="Fung_rhodopsin"/>
    <property type="match status" value="1"/>
</dbReference>
<feature type="transmembrane region" description="Helical" evidence="2">
    <location>
        <begin position="470"/>
        <end position="490"/>
    </location>
</feature>
<keyword evidence="5" id="KW-1185">Reference proteome</keyword>
<dbReference type="Proteomes" id="UP000070133">
    <property type="component" value="Unassembled WGS sequence"/>
</dbReference>
<feature type="transmembrane region" description="Helical" evidence="2">
    <location>
        <begin position="434"/>
        <end position="458"/>
    </location>
</feature>
<evidence type="ECO:0000313" key="5">
    <source>
        <dbReference type="Proteomes" id="UP000070133"/>
    </source>
</evidence>
<dbReference type="AlphaFoldDB" id="A0A139HAJ5"/>
<dbReference type="Gene3D" id="3.90.226.10">
    <property type="entry name" value="2-enoyl-CoA Hydratase, Chain A, domain 1"/>
    <property type="match status" value="1"/>
</dbReference>
<evidence type="ECO:0000256" key="1">
    <source>
        <dbReference type="ARBA" id="ARBA00023026"/>
    </source>
</evidence>
<evidence type="ECO:0000313" key="4">
    <source>
        <dbReference type="EMBL" id="KXS99469.1"/>
    </source>
</evidence>
<name>A0A139HAJ5_9PEZI</name>
<dbReference type="InterPro" id="IPR029045">
    <property type="entry name" value="ClpP/crotonase-like_dom_sf"/>
</dbReference>
<accession>A0A139HAJ5</accession>
<dbReference type="GO" id="GO:0005777">
    <property type="term" value="C:peroxisome"/>
    <property type="evidence" value="ECO:0007669"/>
    <property type="project" value="TreeGrafter"/>
</dbReference>
<dbReference type="CDD" id="cd06558">
    <property type="entry name" value="crotonase-like"/>
    <property type="match status" value="1"/>
</dbReference>
<protein>
    <recommendedName>
        <fullName evidence="3">Rhodopsin domain-containing protein</fullName>
    </recommendedName>
</protein>
<feature type="domain" description="Rhodopsin" evidence="3">
    <location>
        <begin position="330"/>
        <end position="495"/>
    </location>
</feature>
<dbReference type="GO" id="GO:0006635">
    <property type="term" value="P:fatty acid beta-oxidation"/>
    <property type="evidence" value="ECO:0007669"/>
    <property type="project" value="TreeGrafter"/>
</dbReference>
<reference evidence="4 5" key="1">
    <citation type="submission" date="2015-07" db="EMBL/GenBank/DDBJ databases">
        <title>Comparative genomics of the Sigatoka disease complex on banana suggests a link between parallel evolutionary changes in Pseudocercospora fijiensis and Pseudocercospora eumusae and increased virulence on the banana host.</title>
        <authorList>
            <person name="Chang T.-C."/>
            <person name="Salvucci A."/>
            <person name="Crous P.W."/>
            <person name="Stergiopoulos I."/>
        </authorList>
    </citation>
    <scope>NUCLEOTIDE SEQUENCE [LARGE SCALE GENOMIC DNA]</scope>
    <source>
        <strain evidence="4 5">CBS 114824</strain>
    </source>
</reference>
<dbReference type="PANTHER" id="PTHR11941">
    <property type="entry name" value="ENOYL-COA HYDRATASE-RELATED"/>
    <property type="match status" value="1"/>
</dbReference>
<feature type="transmembrane region" description="Helical" evidence="2">
    <location>
        <begin position="400"/>
        <end position="422"/>
    </location>
</feature>
<proteinExistence type="predicted"/>
<dbReference type="SUPFAM" id="SSF52096">
    <property type="entry name" value="ClpP/crotonase"/>
    <property type="match status" value="1"/>
</dbReference>
<keyword evidence="2" id="KW-0472">Membrane</keyword>
<dbReference type="GO" id="GO:0004165">
    <property type="term" value="F:delta(3)-delta(2)-enoyl-CoA isomerase activity"/>
    <property type="evidence" value="ECO:0007669"/>
    <property type="project" value="TreeGrafter"/>
</dbReference>
<dbReference type="PANTHER" id="PTHR11941:SF75">
    <property type="entry name" value="ENOYL-COA HYDRATASE_ISOMERASE FAMILY PROTEIN"/>
    <property type="match status" value="1"/>
</dbReference>
<keyword evidence="2" id="KW-0812">Transmembrane</keyword>
<gene>
    <name evidence="4" type="ORF">AC578_3774</name>
</gene>
<feature type="transmembrane region" description="Helical" evidence="2">
    <location>
        <begin position="319"/>
        <end position="338"/>
    </location>
</feature>
<dbReference type="Pfam" id="PF00378">
    <property type="entry name" value="ECH_1"/>
    <property type="match status" value="1"/>
</dbReference>
<comment type="caution">
    <text evidence="4">The sequence shown here is derived from an EMBL/GenBank/DDBJ whole genome shotgun (WGS) entry which is preliminary data.</text>
</comment>
<evidence type="ECO:0000259" key="3">
    <source>
        <dbReference type="Pfam" id="PF20684"/>
    </source>
</evidence>
<keyword evidence="1" id="KW-0843">Virulence</keyword>
<feature type="transmembrane region" description="Helical" evidence="2">
    <location>
        <begin position="350"/>
        <end position="371"/>
    </location>
</feature>
<dbReference type="STRING" id="321146.A0A139HAJ5"/>
<dbReference type="InterPro" id="IPR049326">
    <property type="entry name" value="Rhodopsin_dom_fungi"/>
</dbReference>
<dbReference type="InterPro" id="IPR001753">
    <property type="entry name" value="Enoyl-CoA_hydra/iso"/>
</dbReference>
<keyword evidence="2" id="KW-1133">Transmembrane helix</keyword>
<organism evidence="4 5">
    <name type="scientific">Pseudocercospora eumusae</name>
    <dbReference type="NCBI Taxonomy" id="321146"/>
    <lineage>
        <taxon>Eukaryota</taxon>
        <taxon>Fungi</taxon>
        <taxon>Dikarya</taxon>
        <taxon>Ascomycota</taxon>
        <taxon>Pezizomycotina</taxon>
        <taxon>Dothideomycetes</taxon>
        <taxon>Dothideomycetidae</taxon>
        <taxon>Mycosphaerellales</taxon>
        <taxon>Mycosphaerellaceae</taxon>
        <taxon>Pseudocercospora</taxon>
    </lineage>
</organism>